<evidence type="ECO:0000313" key="1">
    <source>
        <dbReference type="EMBL" id="QEC63307.1"/>
    </source>
</evidence>
<keyword evidence="2" id="KW-1185">Reference proteome</keyword>
<dbReference type="EMBL" id="CP042436">
    <property type="protein sequence ID" value="QEC63307.1"/>
    <property type="molecule type" value="Genomic_DNA"/>
</dbReference>
<dbReference type="SUPFAM" id="SSF52402">
    <property type="entry name" value="Adenine nucleotide alpha hydrolases-like"/>
    <property type="match status" value="1"/>
</dbReference>
<dbReference type="Gene3D" id="3.40.50.12370">
    <property type="match status" value="1"/>
</dbReference>
<proteinExistence type="predicted"/>
<reference evidence="1 2" key="1">
    <citation type="journal article" date="2017" name="Curr. Microbiol.">
        <title>Mucilaginibacter ginsenosidivorans sp. nov., Isolated from Soil of Ginseng Field.</title>
        <authorList>
            <person name="Kim M.M."/>
            <person name="Siddiqi M.Z."/>
            <person name="Im W.T."/>
        </authorList>
    </citation>
    <scope>NUCLEOTIDE SEQUENCE [LARGE SCALE GENOMIC DNA]</scope>
    <source>
        <strain evidence="1 2">Gsoil 3017</strain>
    </source>
</reference>
<protein>
    <recommendedName>
        <fullName evidence="3">Universal stress protein</fullName>
    </recommendedName>
</protein>
<dbReference type="Proteomes" id="UP000321479">
    <property type="component" value="Chromosome"/>
</dbReference>
<evidence type="ECO:0008006" key="3">
    <source>
        <dbReference type="Google" id="ProtNLM"/>
    </source>
</evidence>
<sequence length="277" mass="31331">MKNLLLFNDFSSEAEHAAELALLLAGKTNVNLYVWNTIEYEAVPAAQPVMASTNENIPEVHADKNNWLEKLESKLNWETGLRPVVHFIEGIDYLTDNVLSVVKKCDAGLLVRGIAEDNEKKGYIEANILKSATKSGCPVLLIPRDFSYKMFEKMVYVTDLRFCRHEVVTFLTQLAKIIDGSVLIANISEKGIPLMEENYAISVFEDAVLDASNRDHVYFSNIKERNVAKAIDILINEMNNELLVMVNNKFHFNELLGHDSPYAIPENIRIPMLIFPS</sequence>
<dbReference type="RefSeq" id="WP_147031883.1">
    <property type="nucleotide sequence ID" value="NZ_CP042436.1"/>
</dbReference>
<evidence type="ECO:0000313" key="2">
    <source>
        <dbReference type="Proteomes" id="UP000321479"/>
    </source>
</evidence>
<dbReference type="OrthoDB" id="9788959at2"/>
<gene>
    <name evidence="1" type="ORF">FRZ54_12205</name>
</gene>
<name>A0A5B8UW02_9SPHI</name>
<organism evidence="1 2">
    <name type="scientific">Mucilaginibacter ginsenosidivorans</name>
    <dbReference type="NCBI Taxonomy" id="398053"/>
    <lineage>
        <taxon>Bacteria</taxon>
        <taxon>Pseudomonadati</taxon>
        <taxon>Bacteroidota</taxon>
        <taxon>Sphingobacteriia</taxon>
        <taxon>Sphingobacteriales</taxon>
        <taxon>Sphingobacteriaceae</taxon>
        <taxon>Mucilaginibacter</taxon>
    </lineage>
</organism>
<dbReference type="KEGG" id="mgin:FRZ54_12205"/>
<accession>A0A5B8UW02</accession>
<dbReference type="AlphaFoldDB" id="A0A5B8UW02"/>